<comment type="caution">
    <text evidence="2">The sequence shown here is derived from an EMBL/GenBank/DDBJ whole genome shotgun (WGS) entry which is preliminary data.</text>
</comment>
<reference evidence="2 3" key="1">
    <citation type="submission" date="2016-05" db="EMBL/GenBank/DDBJ databases">
        <title>Microbial solvent formation.</title>
        <authorList>
            <person name="Poehlein A."/>
            <person name="Montoya Solano J.D."/>
            <person name="Flitsch S."/>
            <person name="Krabben P."/>
            <person name="Duerre P."/>
            <person name="Daniel R."/>
        </authorList>
    </citation>
    <scope>NUCLEOTIDE SEQUENCE [LARGE SCALE GENOMIC DNA]</scope>
    <source>
        <strain evidence="2 3">L1-8</strain>
    </source>
</reference>
<dbReference type="Pfam" id="PF19700">
    <property type="entry name" value="DUF6198"/>
    <property type="match status" value="1"/>
</dbReference>
<evidence type="ECO:0000313" key="3">
    <source>
        <dbReference type="Proteomes" id="UP000191154"/>
    </source>
</evidence>
<feature type="transmembrane region" description="Helical" evidence="1">
    <location>
        <begin position="16"/>
        <end position="36"/>
    </location>
</feature>
<organism evidence="2 3">
    <name type="scientific">Clostridium saccharobutylicum</name>
    <dbReference type="NCBI Taxonomy" id="169679"/>
    <lineage>
        <taxon>Bacteria</taxon>
        <taxon>Bacillati</taxon>
        <taxon>Bacillota</taxon>
        <taxon>Clostridia</taxon>
        <taxon>Eubacteriales</taxon>
        <taxon>Clostridiaceae</taxon>
        <taxon>Clostridium</taxon>
    </lineage>
</organism>
<dbReference type="AlphaFoldDB" id="A0A1S8N2N3"/>
<dbReference type="Proteomes" id="UP000191154">
    <property type="component" value="Unassembled WGS sequence"/>
</dbReference>
<evidence type="ECO:0000313" key="2">
    <source>
        <dbReference type="EMBL" id="OOM10680.1"/>
    </source>
</evidence>
<evidence type="ECO:0000256" key="1">
    <source>
        <dbReference type="SAM" id="Phobius"/>
    </source>
</evidence>
<dbReference type="EMBL" id="LZYZ01000006">
    <property type="protein sequence ID" value="OOM10680.1"/>
    <property type="molecule type" value="Genomic_DNA"/>
</dbReference>
<feature type="transmembrane region" description="Helical" evidence="1">
    <location>
        <begin position="122"/>
        <end position="147"/>
    </location>
</feature>
<dbReference type="PANTHER" id="PTHR40078">
    <property type="entry name" value="INTEGRAL MEMBRANE PROTEIN-RELATED"/>
    <property type="match status" value="1"/>
</dbReference>
<gene>
    <name evidence="2" type="ORF">CLOSAC_33010</name>
</gene>
<dbReference type="PANTHER" id="PTHR40078:SF1">
    <property type="entry name" value="INTEGRAL MEMBRANE PROTEIN"/>
    <property type="match status" value="1"/>
</dbReference>
<proteinExistence type="predicted"/>
<keyword evidence="1" id="KW-0812">Transmembrane</keyword>
<feature type="transmembrane region" description="Helical" evidence="1">
    <location>
        <begin position="90"/>
        <end position="110"/>
    </location>
</feature>
<dbReference type="STRING" id="169679.CSACC_24310"/>
<protein>
    <recommendedName>
        <fullName evidence="4">BCR, YitT family</fullName>
    </recommendedName>
</protein>
<accession>A0A1S8N2N3</accession>
<sequence>MNNTIEKLKKKSNINFLIRILISLIGVAFVGFGIAFNSAAMLGNDAVAIIYDGIRNAFGFQLSELGMITNVVNYSIIIIAFILNKKYINIGTFIYTIPMGTFVGIGSKIHEYMHFSNILESRILSSVLGCSMTFLGLGIFIAIDIGLDPFTSIHMIVRDAIKSQYKTARIICDVTSVSLGFILGGKAGIVTVIAALIAGPSIQFASEFFKKLFALNIKLNNDDILEY</sequence>
<dbReference type="InterPro" id="IPR038750">
    <property type="entry name" value="YczE/YyaS-like"/>
</dbReference>
<name>A0A1S8N2N3_CLOSA</name>
<dbReference type="RefSeq" id="WP_077866357.1">
    <property type="nucleotide sequence ID" value="NZ_LZYZ01000006.1"/>
</dbReference>
<feature type="transmembrane region" description="Helical" evidence="1">
    <location>
        <begin position="65"/>
        <end position="83"/>
    </location>
</feature>
<evidence type="ECO:0008006" key="4">
    <source>
        <dbReference type="Google" id="ProtNLM"/>
    </source>
</evidence>
<keyword evidence="1" id="KW-0472">Membrane</keyword>
<keyword evidence="1" id="KW-1133">Transmembrane helix</keyword>